<feature type="region of interest" description="Disordered" evidence="1">
    <location>
        <begin position="730"/>
        <end position="826"/>
    </location>
</feature>
<evidence type="ECO:0000256" key="1">
    <source>
        <dbReference type="SAM" id="MobiDB-lite"/>
    </source>
</evidence>
<comment type="caution">
    <text evidence="2">The sequence shown here is derived from an EMBL/GenBank/DDBJ whole genome shotgun (WGS) entry which is preliminary data.</text>
</comment>
<feature type="compositionally biased region" description="Polar residues" evidence="1">
    <location>
        <begin position="763"/>
        <end position="826"/>
    </location>
</feature>
<protein>
    <submittedName>
        <fullName evidence="2">Uncharacterized protein</fullName>
    </submittedName>
</protein>
<evidence type="ECO:0000313" key="2">
    <source>
        <dbReference type="EMBL" id="RSH88007.1"/>
    </source>
</evidence>
<dbReference type="Proteomes" id="UP000279236">
    <property type="component" value="Unassembled WGS sequence"/>
</dbReference>
<name>A0A427YAM9_9TREE</name>
<evidence type="ECO:0000313" key="3">
    <source>
        <dbReference type="Proteomes" id="UP000279236"/>
    </source>
</evidence>
<gene>
    <name evidence="2" type="ORF">EHS24_000530</name>
</gene>
<dbReference type="AlphaFoldDB" id="A0A427YAM9"/>
<sequence>MATPLLNEALDPLGDLVNGVGPSTVPPMSDEALAVEYEKAFQNLSETVSFLDERSSWYGRLAMYHHVNRPWADLPPCIQTSVIRYFNCASVEQGELAWIRLLQWTARRRSVGISERGVGDPPPEFGVIELSDEWVRDHQPNLSEQRLKYEAYQMGKMMVYISPKLQPTEPDFPALNDEDLALLAEWDETIATFDERLGLEVSVTAPEKPDGPSTAPGTVIDLTSPSPPPDLHQSPADLGQPATPSANPATADAMTSFAEALTLHFQEDPASMAALAELSQPHGHISLDVEAETLQWLDGLGSATTLVPEIQPSSSTMIHQDTTCFTSDTILSIPAPVQPTTIPQAALYTVQAPNNGSCITEPYLLYAGAPDFRPGFAAPVVSQPPTLSWPMELLSQPNQVVYTSPGVVKSEHQPMLPRHTQQLAQWQGMPAAQPVLSAPVRQMAAPVPPVAPLGNSLVPQQHYQVTAEDTERVSLKRKLAELEEGKLKAAQVAEAKRIKRNQQSMLARKRRVAKQKAEAAARLLAENEVNEGSSALYSDQHGPARTRLASPFTPLPRAEVGNTAAHYPSTYMDTPPSRSQAHNPPFIPANNQLAYRYSEATLVPQSQPHLYSLDPCYLGQYQSGGKQDIQQSFYTASPASQGGTAVPVPCHTTGAVGQYQVQFHNPPQTLAPESADWSAATYDSMFFQQAQQLDSQQQQAAIPSWQRSQILEQHRQLQHDQQKALGAGYISPQLHSGPQGGRPTAAPRTYPTPPHSFPESRRQSTISPNSDSDTSQGGPQLQTFPLHLPQSQSQESILSLDTSWHSKLSQQWPDPHTPTAQPTPGM</sequence>
<proteinExistence type="predicted"/>
<organism evidence="2 3">
    <name type="scientific">Apiotrichum porosum</name>
    <dbReference type="NCBI Taxonomy" id="105984"/>
    <lineage>
        <taxon>Eukaryota</taxon>
        <taxon>Fungi</taxon>
        <taxon>Dikarya</taxon>
        <taxon>Basidiomycota</taxon>
        <taxon>Agaricomycotina</taxon>
        <taxon>Tremellomycetes</taxon>
        <taxon>Trichosporonales</taxon>
        <taxon>Trichosporonaceae</taxon>
        <taxon>Apiotrichum</taxon>
    </lineage>
</organism>
<accession>A0A427YAM9</accession>
<dbReference type="EMBL" id="RSCE01000001">
    <property type="protein sequence ID" value="RSH88007.1"/>
    <property type="molecule type" value="Genomic_DNA"/>
</dbReference>
<dbReference type="RefSeq" id="XP_028480215.1">
    <property type="nucleotide sequence ID" value="XM_028616358.1"/>
</dbReference>
<keyword evidence="3" id="KW-1185">Reference proteome</keyword>
<reference evidence="2 3" key="1">
    <citation type="submission" date="2018-11" db="EMBL/GenBank/DDBJ databases">
        <title>Genome sequence of Apiotrichum porosum DSM 27194.</title>
        <authorList>
            <person name="Aliyu H."/>
            <person name="Gorte O."/>
            <person name="Ochsenreither K."/>
        </authorList>
    </citation>
    <scope>NUCLEOTIDE SEQUENCE [LARGE SCALE GENOMIC DNA]</scope>
    <source>
        <strain evidence="2 3">DSM 27194</strain>
    </source>
</reference>
<feature type="region of interest" description="Disordered" evidence="1">
    <location>
        <begin position="202"/>
        <end position="248"/>
    </location>
</feature>
<dbReference type="GeneID" id="39585073"/>